<name>A0A1H9QJ97_9PSEU</name>
<dbReference type="SMART" id="SM00421">
    <property type="entry name" value="HTH_LUXR"/>
    <property type="match status" value="1"/>
</dbReference>
<dbReference type="InterPro" id="IPR000792">
    <property type="entry name" value="Tscrpt_reg_LuxR_C"/>
</dbReference>
<keyword evidence="2" id="KW-0067">ATP-binding</keyword>
<dbReference type="InterPro" id="IPR016032">
    <property type="entry name" value="Sig_transdc_resp-reg_C-effctor"/>
</dbReference>
<dbReference type="STRING" id="402600.SAMN05216188_11370"/>
<dbReference type="PRINTS" id="PR00038">
    <property type="entry name" value="HTHLUXR"/>
</dbReference>
<dbReference type="AlphaFoldDB" id="A0A1H9QJ97"/>
<organism evidence="4 5">
    <name type="scientific">Lentzea xinjiangensis</name>
    <dbReference type="NCBI Taxonomy" id="402600"/>
    <lineage>
        <taxon>Bacteria</taxon>
        <taxon>Bacillati</taxon>
        <taxon>Actinomycetota</taxon>
        <taxon>Actinomycetes</taxon>
        <taxon>Pseudonocardiales</taxon>
        <taxon>Pseudonocardiaceae</taxon>
        <taxon>Lentzea</taxon>
    </lineage>
</organism>
<dbReference type="OrthoDB" id="3656034at2"/>
<evidence type="ECO:0000313" key="5">
    <source>
        <dbReference type="Proteomes" id="UP000199352"/>
    </source>
</evidence>
<gene>
    <name evidence="4" type="ORF">SAMN05216188_11370</name>
</gene>
<dbReference type="Pfam" id="PF13191">
    <property type="entry name" value="AAA_16"/>
    <property type="match status" value="1"/>
</dbReference>
<dbReference type="SUPFAM" id="SSF46894">
    <property type="entry name" value="C-terminal effector domain of the bipartite response regulators"/>
    <property type="match status" value="1"/>
</dbReference>
<dbReference type="CDD" id="cd06170">
    <property type="entry name" value="LuxR_C_like"/>
    <property type="match status" value="1"/>
</dbReference>
<dbReference type="GO" id="GO:0004016">
    <property type="term" value="F:adenylate cyclase activity"/>
    <property type="evidence" value="ECO:0007669"/>
    <property type="project" value="TreeGrafter"/>
</dbReference>
<dbReference type="InterPro" id="IPR036388">
    <property type="entry name" value="WH-like_DNA-bd_sf"/>
</dbReference>
<accession>A0A1H9QJ97</accession>
<evidence type="ECO:0000256" key="1">
    <source>
        <dbReference type="ARBA" id="ARBA00022741"/>
    </source>
</evidence>
<dbReference type="GO" id="GO:0005737">
    <property type="term" value="C:cytoplasm"/>
    <property type="evidence" value="ECO:0007669"/>
    <property type="project" value="TreeGrafter"/>
</dbReference>
<keyword evidence="1" id="KW-0547">Nucleotide-binding</keyword>
<evidence type="ECO:0000313" key="4">
    <source>
        <dbReference type="EMBL" id="SER60532.1"/>
    </source>
</evidence>
<evidence type="ECO:0000256" key="2">
    <source>
        <dbReference type="ARBA" id="ARBA00022840"/>
    </source>
</evidence>
<dbReference type="PROSITE" id="PS00622">
    <property type="entry name" value="HTH_LUXR_1"/>
    <property type="match status" value="1"/>
</dbReference>
<dbReference type="InterPro" id="IPR041664">
    <property type="entry name" value="AAA_16"/>
</dbReference>
<protein>
    <submittedName>
        <fullName evidence="4">AAA ATPase domain-containing protein</fullName>
    </submittedName>
</protein>
<dbReference type="EMBL" id="FOFR01000013">
    <property type="protein sequence ID" value="SER60532.1"/>
    <property type="molecule type" value="Genomic_DNA"/>
</dbReference>
<dbReference type="GO" id="GO:0003677">
    <property type="term" value="F:DNA binding"/>
    <property type="evidence" value="ECO:0007669"/>
    <property type="project" value="InterPro"/>
</dbReference>
<dbReference type="PANTHER" id="PTHR16305">
    <property type="entry name" value="TESTICULAR SOLUBLE ADENYLYL CYCLASE"/>
    <property type="match status" value="1"/>
</dbReference>
<dbReference type="PANTHER" id="PTHR16305:SF35">
    <property type="entry name" value="TRANSCRIPTIONAL ACTIVATOR DOMAIN"/>
    <property type="match status" value="1"/>
</dbReference>
<proteinExistence type="predicted"/>
<dbReference type="Pfam" id="PF00196">
    <property type="entry name" value="GerE"/>
    <property type="match status" value="1"/>
</dbReference>
<dbReference type="PROSITE" id="PS50043">
    <property type="entry name" value="HTH_LUXR_2"/>
    <property type="match status" value="1"/>
</dbReference>
<dbReference type="Gene3D" id="1.10.10.10">
    <property type="entry name" value="Winged helix-like DNA-binding domain superfamily/Winged helix DNA-binding domain"/>
    <property type="match status" value="1"/>
</dbReference>
<dbReference type="GO" id="GO:0005524">
    <property type="term" value="F:ATP binding"/>
    <property type="evidence" value="ECO:0007669"/>
    <property type="project" value="UniProtKB-KW"/>
</dbReference>
<feature type="domain" description="HTH luxR-type" evidence="3">
    <location>
        <begin position="433"/>
        <end position="495"/>
    </location>
</feature>
<sequence length="495" mass="52543">MLTRLVAQARAGRGGALVVAGEAGTGVTALLENALPTATDVRVLRVVGAASERRLPFAALHRLCAPLRAEVDRLPEPLRSTLLTVLTCRGADVALDEQMVGVALVELLAHASGRTPLVCAADDWRWWDAPSRRVLAFAARRVDSLRCAVVLAVRDGREHLELDGLPRLRLAPLGERDAAALLDARWRGPLDPRVRDRVVVEARGNPRALVTLPQAATPAALAGGWGAVEGVRVDADAVDEWARRSAVLPRPARAFLLIAATDSTGDPALLWTAAASTGAEPPAPAGLVEVGARVRFPHSLDRCAVYRSASPRARRAAHRALAEAAGANDVERRAWHRAAAASTPDEGVAADLASAAHLVWDRGGAAARAAFLERAAHLTPDRATRAARAVEAAAAHCDAGSFDAAAVLLGTVGPHGGKRWEEVRDRATRARSATDRLTGLTGRERDVAVLVAAGATSREVGERLVLSTRTVDAHLRSIFRKLGIRSRRELRDLHP</sequence>
<dbReference type="Proteomes" id="UP000199352">
    <property type="component" value="Unassembled WGS sequence"/>
</dbReference>
<dbReference type="GO" id="GO:0006355">
    <property type="term" value="P:regulation of DNA-templated transcription"/>
    <property type="evidence" value="ECO:0007669"/>
    <property type="project" value="InterPro"/>
</dbReference>
<keyword evidence="5" id="KW-1185">Reference proteome</keyword>
<evidence type="ECO:0000259" key="3">
    <source>
        <dbReference type="PROSITE" id="PS50043"/>
    </source>
</evidence>
<reference evidence="5" key="1">
    <citation type="submission" date="2016-10" db="EMBL/GenBank/DDBJ databases">
        <authorList>
            <person name="Varghese N."/>
            <person name="Submissions S."/>
        </authorList>
    </citation>
    <scope>NUCLEOTIDE SEQUENCE [LARGE SCALE GENOMIC DNA]</scope>
    <source>
        <strain evidence="5">CGMCC 4.3525</strain>
    </source>
</reference>